<dbReference type="Proteomes" id="UP000008311">
    <property type="component" value="Unassembled WGS sequence"/>
</dbReference>
<proteinExistence type="predicted"/>
<sequence>MAGQRAAEGIAQRGVALVGAVPGQHRAAGSQCCGQRAPPFAEQVVAAHGRRAEHAFAAVGAGQVGADEGVQLADAGVRLLFLVARQLGTDVAPMPRRRAGQIALRRLHQPQQGLRLARGRFQPRLLGVQIVFQRLWIAAGERLGGRIGRALPPVEAAVARLVEAARHQVALQPAQSGVGLAGQHRRQFLVLGVGVQAGQHFQQSGQRLLRLRQAVIGFRLVAAGRQAGAGCGQQAVGQPLAGMAPQLGLEWQRERGDFLVQIIARLGGLRQRQVQTLDIPQRAQPVAGQRFRRRRLGHETSGASA</sequence>
<gene>
    <name evidence="1" type="ORF">RCOM_2016400</name>
</gene>
<accession>B9TNE9</accession>
<organism evidence="1 2">
    <name type="scientific">Ricinus communis</name>
    <name type="common">Castor bean</name>
    <dbReference type="NCBI Taxonomy" id="3988"/>
    <lineage>
        <taxon>Eukaryota</taxon>
        <taxon>Viridiplantae</taxon>
        <taxon>Streptophyta</taxon>
        <taxon>Embryophyta</taxon>
        <taxon>Tracheophyta</taxon>
        <taxon>Spermatophyta</taxon>
        <taxon>Magnoliopsida</taxon>
        <taxon>eudicotyledons</taxon>
        <taxon>Gunneridae</taxon>
        <taxon>Pentapetalae</taxon>
        <taxon>rosids</taxon>
        <taxon>fabids</taxon>
        <taxon>Malpighiales</taxon>
        <taxon>Euphorbiaceae</taxon>
        <taxon>Acalyphoideae</taxon>
        <taxon>Acalypheae</taxon>
        <taxon>Ricinus</taxon>
    </lineage>
</organism>
<evidence type="ECO:0000313" key="1">
    <source>
        <dbReference type="EMBL" id="EEF22615.1"/>
    </source>
</evidence>
<protein>
    <submittedName>
        <fullName evidence="1">Uncharacterized protein</fullName>
    </submittedName>
</protein>
<reference evidence="2" key="1">
    <citation type="journal article" date="2010" name="Nat. Biotechnol.">
        <title>Draft genome sequence of the oilseed species Ricinus communis.</title>
        <authorList>
            <person name="Chan A.P."/>
            <person name="Crabtree J."/>
            <person name="Zhao Q."/>
            <person name="Lorenzi H."/>
            <person name="Orvis J."/>
            <person name="Puiu D."/>
            <person name="Melake-Berhan A."/>
            <person name="Jones K.M."/>
            <person name="Redman J."/>
            <person name="Chen G."/>
            <person name="Cahoon E.B."/>
            <person name="Gedil M."/>
            <person name="Stanke M."/>
            <person name="Haas B.J."/>
            <person name="Wortman J.R."/>
            <person name="Fraser-Liggett C.M."/>
            <person name="Ravel J."/>
            <person name="Rabinowicz P.D."/>
        </authorList>
    </citation>
    <scope>NUCLEOTIDE SEQUENCE [LARGE SCALE GENOMIC DNA]</scope>
    <source>
        <strain evidence="2">cv. Hale</strain>
    </source>
</reference>
<dbReference type="InParanoid" id="B9TNE9"/>
<name>B9TNE9_RICCO</name>
<dbReference type="AlphaFoldDB" id="B9TNE9"/>
<evidence type="ECO:0000313" key="2">
    <source>
        <dbReference type="Proteomes" id="UP000008311"/>
    </source>
</evidence>
<dbReference type="EMBL" id="EQ992353">
    <property type="protein sequence ID" value="EEF22615.1"/>
    <property type="molecule type" value="Genomic_DNA"/>
</dbReference>
<keyword evidence="2" id="KW-1185">Reference proteome</keyword>
<feature type="non-terminal residue" evidence="1">
    <location>
        <position position="305"/>
    </location>
</feature>